<protein>
    <recommendedName>
        <fullName evidence="4">Single Cache domain-containing protein</fullName>
    </recommendedName>
</protein>
<feature type="signal peptide" evidence="1">
    <location>
        <begin position="1"/>
        <end position="22"/>
    </location>
</feature>
<gene>
    <name evidence="2" type="ORF">EQU50_02975</name>
</gene>
<accession>A0A4Q7DK52</accession>
<comment type="caution">
    <text evidence="2">The sequence shown here is derived from an EMBL/GenBank/DDBJ whole genome shotgun (WGS) entry which is preliminary data.</text>
</comment>
<dbReference type="Proteomes" id="UP000293550">
    <property type="component" value="Unassembled WGS sequence"/>
</dbReference>
<evidence type="ECO:0000313" key="3">
    <source>
        <dbReference type="Proteomes" id="UP000293550"/>
    </source>
</evidence>
<dbReference type="RefSeq" id="WP_130153664.1">
    <property type="nucleotide sequence ID" value="NZ_SCFB01000004.1"/>
</dbReference>
<evidence type="ECO:0000256" key="1">
    <source>
        <dbReference type="SAM" id="SignalP"/>
    </source>
</evidence>
<proteinExistence type="predicted"/>
<keyword evidence="1" id="KW-0732">Signal</keyword>
<dbReference type="EMBL" id="SCFB01000004">
    <property type="protein sequence ID" value="RZI46565.1"/>
    <property type="molecule type" value="Genomic_DNA"/>
</dbReference>
<sequence length="168" mass="18617">MSKISKIFLVIVSLFICEQAGASTKQKIVEEANKRFEELSNIIQTKGPETIINSINTDQEKNYQNYPIKPVVLGDATNGGPLIWVEDGKVIAASSDRSELNKDVSKDTVVLQIVEALKNNADEKVVVSYDGGKKTAVAWGRKALLGKQFNKDLRMKFFCYVTFDNPGT</sequence>
<feature type="chain" id="PRO_5020763042" description="Single Cache domain-containing protein" evidence="1">
    <location>
        <begin position="23"/>
        <end position="168"/>
    </location>
</feature>
<dbReference type="AlphaFoldDB" id="A0A4Q7DK52"/>
<reference evidence="2 3" key="1">
    <citation type="submission" date="2018-10" db="EMBL/GenBank/DDBJ databases">
        <title>An updated phylogeny of the Alphaproteobacteria reveals that the parasitic Rickettsiales and Holosporales have independent origins.</title>
        <authorList>
            <person name="Munoz-Gomez S.A."/>
            <person name="Hess S."/>
            <person name="Burger G."/>
            <person name="Lang B.F."/>
            <person name="Susko E."/>
            <person name="Slamovits C.H."/>
            <person name="Roger A.J."/>
        </authorList>
    </citation>
    <scope>NUCLEOTIDE SEQUENCE [LARGE SCALE GENOMIC DNA]</scope>
    <source>
        <strain evidence="2">HOLO01</strain>
    </source>
</reference>
<name>A0A4Q7DK52_9PROT</name>
<organism evidence="2 3">
    <name type="scientific">Candidatus Finniella inopinata</name>
    <dbReference type="NCBI Taxonomy" id="1696036"/>
    <lineage>
        <taxon>Bacteria</taxon>
        <taxon>Pseudomonadati</taxon>
        <taxon>Pseudomonadota</taxon>
        <taxon>Alphaproteobacteria</taxon>
        <taxon>Holosporales</taxon>
        <taxon>Candidatus Paracaedibacteraceae</taxon>
        <taxon>Candidatus Finniella</taxon>
    </lineage>
</organism>
<evidence type="ECO:0000313" key="2">
    <source>
        <dbReference type="EMBL" id="RZI46565.1"/>
    </source>
</evidence>
<evidence type="ECO:0008006" key="4">
    <source>
        <dbReference type="Google" id="ProtNLM"/>
    </source>
</evidence>
<keyword evidence="3" id="KW-1185">Reference proteome</keyword>